<reference evidence="1" key="2">
    <citation type="submission" date="2018-08" db="UniProtKB">
        <authorList>
            <consortium name="EnsemblPlants"/>
        </authorList>
    </citation>
    <scope>IDENTIFICATION</scope>
    <source>
        <strain evidence="1">Yugu1</strain>
    </source>
</reference>
<evidence type="ECO:0000313" key="2">
    <source>
        <dbReference type="Proteomes" id="UP000004995"/>
    </source>
</evidence>
<proteinExistence type="predicted"/>
<dbReference type="InParanoid" id="K3YFG7"/>
<name>K3YFG7_SETIT</name>
<dbReference type="EnsemblPlants" id="KQK97168">
    <property type="protein sequence ID" value="KQK97168"/>
    <property type="gene ID" value="SETIT_012985mg"/>
</dbReference>
<protein>
    <submittedName>
        <fullName evidence="1">Uncharacterized protein</fullName>
    </submittedName>
</protein>
<dbReference type="Gramene" id="KQK97168">
    <property type="protein sequence ID" value="KQK97168"/>
    <property type="gene ID" value="SETIT_012985mg"/>
</dbReference>
<sequence length="48" mass="5128">MATALSSLNTRHASAIFSSQTAPGDTRSTYNRSFTSPPCVGAELNWSH</sequence>
<evidence type="ECO:0000313" key="1">
    <source>
        <dbReference type="EnsemblPlants" id="KQK97168"/>
    </source>
</evidence>
<dbReference type="HOGENOM" id="CLU_3160933_0_0_1"/>
<keyword evidence="2" id="KW-1185">Reference proteome</keyword>
<organism evidence="1 2">
    <name type="scientific">Setaria italica</name>
    <name type="common">Foxtail millet</name>
    <name type="synonym">Panicum italicum</name>
    <dbReference type="NCBI Taxonomy" id="4555"/>
    <lineage>
        <taxon>Eukaryota</taxon>
        <taxon>Viridiplantae</taxon>
        <taxon>Streptophyta</taxon>
        <taxon>Embryophyta</taxon>
        <taxon>Tracheophyta</taxon>
        <taxon>Spermatophyta</taxon>
        <taxon>Magnoliopsida</taxon>
        <taxon>Liliopsida</taxon>
        <taxon>Poales</taxon>
        <taxon>Poaceae</taxon>
        <taxon>PACMAD clade</taxon>
        <taxon>Panicoideae</taxon>
        <taxon>Panicodae</taxon>
        <taxon>Paniceae</taxon>
        <taxon>Cenchrinae</taxon>
        <taxon>Setaria</taxon>
    </lineage>
</organism>
<dbReference type="EMBL" id="AGNK02004332">
    <property type="status" value="NOT_ANNOTATED_CDS"/>
    <property type="molecule type" value="Genomic_DNA"/>
</dbReference>
<dbReference type="AlphaFoldDB" id="K3YFG7"/>
<accession>K3YFG7</accession>
<reference evidence="2" key="1">
    <citation type="journal article" date="2012" name="Nat. Biotechnol.">
        <title>Reference genome sequence of the model plant Setaria.</title>
        <authorList>
            <person name="Bennetzen J.L."/>
            <person name="Schmutz J."/>
            <person name="Wang H."/>
            <person name="Percifield R."/>
            <person name="Hawkins J."/>
            <person name="Pontaroli A.C."/>
            <person name="Estep M."/>
            <person name="Feng L."/>
            <person name="Vaughn J.N."/>
            <person name="Grimwood J."/>
            <person name="Jenkins J."/>
            <person name="Barry K."/>
            <person name="Lindquist E."/>
            <person name="Hellsten U."/>
            <person name="Deshpande S."/>
            <person name="Wang X."/>
            <person name="Wu X."/>
            <person name="Mitros T."/>
            <person name="Triplett J."/>
            <person name="Yang X."/>
            <person name="Ye C.Y."/>
            <person name="Mauro-Herrera M."/>
            <person name="Wang L."/>
            <person name="Li P."/>
            <person name="Sharma M."/>
            <person name="Sharma R."/>
            <person name="Ronald P.C."/>
            <person name="Panaud O."/>
            <person name="Kellogg E.A."/>
            <person name="Brutnell T.P."/>
            <person name="Doust A.N."/>
            <person name="Tuskan G.A."/>
            <person name="Rokhsar D."/>
            <person name="Devos K.M."/>
        </authorList>
    </citation>
    <scope>NUCLEOTIDE SEQUENCE [LARGE SCALE GENOMIC DNA]</scope>
    <source>
        <strain evidence="2">cv. Yugu1</strain>
    </source>
</reference>
<dbReference type="Proteomes" id="UP000004995">
    <property type="component" value="Unassembled WGS sequence"/>
</dbReference>